<gene>
    <name evidence="2" type="ORF">V1479_04005</name>
</gene>
<evidence type="ECO:0000313" key="2">
    <source>
        <dbReference type="EMBL" id="MEX4006454.1"/>
    </source>
</evidence>
<name>A0ABV3WP80_9HYPH</name>
<dbReference type="RefSeq" id="WP_368801757.1">
    <property type="nucleotide sequence ID" value="NZ_JAZHFV010000001.1"/>
</dbReference>
<keyword evidence="3" id="KW-1185">Reference proteome</keyword>
<feature type="compositionally biased region" description="Basic and acidic residues" evidence="1">
    <location>
        <begin position="60"/>
        <end position="69"/>
    </location>
</feature>
<feature type="region of interest" description="Disordered" evidence="1">
    <location>
        <begin position="30"/>
        <end position="71"/>
    </location>
</feature>
<protein>
    <submittedName>
        <fullName evidence="2">Uncharacterized protein</fullName>
    </submittedName>
</protein>
<accession>A0ABV3WP80</accession>
<evidence type="ECO:0000313" key="3">
    <source>
        <dbReference type="Proteomes" id="UP001559025"/>
    </source>
</evidence>
<proteinExistence type="predicted"/>
<evidence type="ECO:0000256" key="1">
    <source>
        <dbReference type="SAM" id="MobiDB-lite"/>
    </source>
</evidence>
<dbReference type="EMBL" id="JAZHFV010000001">
    <property type="protein sequence ID" value="MEX4006454.1"/>
    <property type="molecule type" value="Genomic_DNA"/>
</dbReference>
<dbReference type="Proteomes" id="UP001559025">
    <property type="component" value="Unassembled WGS sequence"/>
</dbReference>
<feature type="region of interest" description="Disordered" evidence="1">
    <location>
        <begin position="107"/>
        <end position="127"/>
    </location>
</feature>
<comment type="caution">
    <text evidence="2">The sequence shown here is derived from an EMBL/GenBank/DDBJ whole genome shotgun (WGS) entry which is preliminary data.</text>
</comment>
<reference evidence="2 3" key="1">
    <citation type="submission" date="2024-01" db="EMBL/GenBank/DDBJ databases">
        <title>New evidence supports the origin of RcGTA from prophage.</title>
        <authorList>
            <person name="Xu Y."/>
            <person name="Liu B."/>
            <person name="Chen F."/>
        </authorList>
    </citation>
    <scope>NUCLEOTIDE SEQUENCE [LARGE SCALE GENOMIC DNA]</scope>
    <source>
        <strain evidence="2 3">CBW1107-2</strain>
    </source>
</reference>
<sequence>MDWSAAIETNREALRRILATLVAMAGLRGPFAPEAQGCPADATTKAEEGRDAAAGSGDPAGKRTEERPTLPRHLHRAVLRLLRPAEAAARRLIIVVARDLLPPELQAQGPSFEGRPQAATPASPKARKAARRATLPLFDPLPRWRGPTRPVAAGVPRISFPGDGASAPLPPRQPPMPDDAIDATRLALRLRAVASALDDLPAHAGRFARWRARRDAALKDQAQRAPSARRGITRRVWPLRPGHPPGWRREGRHAHPVHDVLNIVHDLAFWAMERTDTS</sequence>
<organism evidence="2 3">
    <name type="scientific">Neoaquamicrobium sediminum</name>
    <dbReference type="NCBI Taxonomy" id="1849104"/>
    <lineage>
        <taxon>Bacteria</taxon>
        <taxon>Pseudomonadati</taxon>
        <taxon>Pseudomonadota</taxon>
        <taxon>Alphaproteobacteria</taxon>
        <taxon>Hyphomicrobiales</taxon>
        <taxon>Phyllobacteriaceae</taxon>
        <taxon>Neoaquamicrobium</taxon>
    </lineage>
</organism>